<evidence type="ECO:0000259" key="14">
    <source>
        <dbReference type="PROSITE" id="PS51194"/>
    </source>
</evidence>
<evidence type="ECO:0000313" key="16">
    <source>
        <dbReference type="WBParaSite" id="PTRK_0001565700.1"/>
    </source>
</evidence>
<dbReference type="GO" id="GO:0005759">
    <property type="term" value="C:mitochondrial matrix"/>
    <property type="evidence" value="ECO:0007669"/>
    <property type="project" value="UniProtKB-SubCell"/>
</dbReference>
<comment type="catalytic activity">
    <reaction evidence="12">
        <text>ATP + H2O = ADP + phosphate + H(+)</text>
        <dbReference type="Rhea" id="RHEA:13065"/>
        <dbReference type="ChEBI" id="CHEBI:15377"/>
        <dbReference type="ChEBI" id="CHEBI:15378"/>
        <dbReference type="ChEBI" id="CHEBI:30616"/>
        <dbReference type="ChEBI" id="CHEBI:43474"/>
        <dbReference type="ChEBI" id="CHEBI:456216"/>
        <dbReference type="EC" id="3.6.4.13"/>
    </reaction>
</comment>
<dbReference type="InterPro" id="IPR027417">
    <property type="entry name" value="P-loop_NTPase"/>
</dbReference>
<feature type="domain" description="Helicase C-terminal" evidence="14">
    <location>
        <begin position="349"/>
        <end position="507"/>
    </location>
</feature>
<organism evidence="15 16">
    <name type="scientific">Parastrongyloides trichosuri</name>
    <name type="common">Possum-specific nematode worm</name>
    <dbReference type="NCBI Taxonomy" id="131310"/>
    <lineage>
        <taxon>Eukaryota</taxon>
        <taxon>Metazoa</taxon>
        <taxon>Ecdysozoa</taxon>
        <taxon>Nematoda</taxon>
        <taxon>Chromadorea</taxon>
        <taxon>Rhabditida</taxon>
        <taxon>Tylenchina</taxon>
        <taxon>Panagrolaimomorpha</taxon>
        <taxon>Strongyloidoidea</taxon>
        <taxon>Strongyloididae</taxon>
        <taxon>Parastrongyloides</taxon>
    </lineage>
</organism>
<keyword evidence="9" id="KW-0067">ATP-binding</keyword>
<dbReference type="PANTHER" id="PTHR12131:SF1">
    <property type="entry name" value="ATP-DEPENDENT RNA HELICASE SUPV3L1, MITOCHONDRIAL-RELATED"/>
    <property type="match status" value="1"/>
</dbReference>
<proteinExistence type="inferred from homology"/>
<dbReference type="InterPro" id="IPR041082">
    <property type="entry name" value="Suv3_C_1"/>
</dbReference>
<dbReference type="SMART" id="SM00490">
    <property type="entry name" value="HELICc"/>
    <property type="match status" value="1"/>
</dbReference>
<dbReference type="Gene3D" id="3.40.50.300">
    <property type="entry name" value="P-loop containing nucleotide triphosphate hydrolases"/>
    <property type="match status" value="2"/>
</dbReference>
<dbReference type="WBParaSite" id="PTRK_0001565700.1">
    <property type="protein sequence ID" value="PTRK_0001565700.1"/>
    <property type="gene ID" value="PTRK_0001565700"/>
</dbReference>
<dbReference type="SUPFAM" id="SSF52540">
    <property type="entry name" value="P-loop containing nucleoside triphosphate hydrolases"/>
    <property type="match status" value="2"/>
</dbReference>
<dbReference type="EC" id="3.6.4.13" evidence="5"/>
<dbReference type="GO" id="GO:0045025">
    <property type="term" value="C:mitochondrial degradosome"/>
    <property type="evidence" value="ECO:0007669"/>
    <property type="project" value="TreeGrafter"/>
</dbReference>
<dbReference type="GO" id="GO:0016787">
    <property type="term" value="F:hydrolase activity"/>
    <property type="evidence" value="ECO:0007669"/>
    <property type="project" value="UniProtKB-KW"/>
</dbReference>
<dbReference type="Gene3D" id="1.20.272.40">
    <property type="match status" value="1"/>
</dbReference>
<dbReference type="PROSITE" id="PS51192">
    <property type="entry name" value="HELICASE_ATP_BIND_1"/>
    <property type="match status" value="1"/>
</dbReference>
<keyword evidence="15" id="KW-1185">Reference proteome</keyword>
<dbReference type="Pfam" id="PF12513">
    <property type="entry name" value="SUV3_C"/>
    <property type="match status" value="1"/>
</dbReference>
<evidence type="ECO:0000256" key="4">
    <source>
        <dbReference type="ARBA" id="ARBA00008708"/>
    </source>
</evidence>
<evidence type="ECO:0000259" key="13">
    <source>
        <dbReference type="PROSITE" id="PS51192"/>
    </source>
</evidence>
<evidence type="ECO:0000256" key="5">
    <source>
        <dbReference type="ARBA" id="ARBA00012552"/>
    </source>
</evidence>
<comment type="cofactor">
    <cofactor evidence="2">
        <name>Mg(2+)</name>
        <dbReference type="ChEBI" id="CHEBI:18420"/>
    </cofactor>
</comment>
<dbReference type="InterPro" id="IPR041453">
    <property type="entry name" value="Suv3_N"/>
</dbReference>
<keyword evidence="10" id="KW-0809">Transit peptide</keyword>
<protein>
    <recommendedName>
        <fullName evidence="5">RNA helicase</fullName>
        <ecNumber evidence="5">3.6.4.13</ecNumber>
    </recommendedName>
</protein>
<dbReference type="Pfam" id="PF18114">
    <property type="entry name" value="Suv3_N"/>
    <property type="match status" value="1"/>
</dbReference>
<dbReference type="InterPro" id="IPR055206">
    <property type="entry name" value="DEXQc_SUV3"/>
</dbReference>
<dbReference type="Gene3D" id="1.20.58.1080">
    <property type="match status" value="1"/>
</dbReference>
<evidence type="ECO:0000256" key="1">
    <source>
        <dbReference type="ARBA" id="ARBA00001936"/>
    </source>
</evidence>
<evidence type="ECO:0000256" key="7">
    <source>
        <dbReference type="ARBA" id="ARBA00022801"/>
    </source>
</evidence>
<sequence>MHTINFLSNRLKSRIRFNCTFNQTLSTSSINYKKQYIQKEKIVDNKFINRYKSIEDIVPPLKYKSAPKKYEPQHVDGVEDLNESQISSILNEFVRRPAIRDLATENGLSEKIYMGTFKSFRKMCIAYKNLDIQMKLYLSDIHNGKASLEILFKSFLDHAKKIYPHLESIEDLKIISDLSQPHNWYPEARKIHRKIFFHAGPTNSGKTHAALERFKNAKSGVYCGPLRLLAHEVYKKTNKAGVPCDLMTGEDRRFVVDAQNPAKHCSSTVEMLSCMTPVEVAIIDEIQMLRDEQRGYAFTRALLGAPAEEIHLCGEAAAIDIVRKILDPIGEHVECIEYQRKSSLEVCNYALKNISNVQKGDAIICFSKRRVYEYVKKLNALKIPAAIIYGDLPPGVKLAQAAKFNDPNDPTKVLVATDAVGMGLNLNIGRIIFAQLTKGISGELIPTYAALQIAGRAGRYGTAFSDGKVLALYEKDVRLLNDILKKPIEPIEKTGLAPTFEQIETFSYHLPNASFVNILDIFVSVCSINETYFLCDIEPIRNLAVLIDPIDLPLNVKYGFCLAPFKPANAFLSSSFIKMARRFSQRQPITHQWLHDLIQYPFKPIRTTNDLNTVTDMYEIIETYLWLSYRFPDMFPDYLEVKELEVEADAHLQEAISRLSN</sequence>
<evidence type="ECO:0000256" key="9">
    <source>
        <dbReference type="ARBA" id="ARBA00022840"/>
    </source>
</evidence>
<feature type="domain" description="Helicase ATP-binding" evidence="13">
    <location>
        <begin position="187"/>
        <end position="325"/>
    </location>
</feature>
<keyword evidence="11" id="KW-0496">Mitochondrion</keyword>
<keyword evidence="7" id="KW-0378">Hydrolase</keyword>
<evidence type="ECO:0000256" key="11">
    <source>
        <dbReference type="ARBA" id="ARBA00023128"/>
    </source>
</evidence>
<dbReference type="Gene3D" id="1.10.1740.140">
    <property type="match status" value="1"/>
</dbReference>
<dbReference type="CDD" id="cd18805">
    <property type="entry name" value="SF2_C_suv3"/>
    <property type="match status" value="1"/>
</dbReference>
<name>A0A0N5A211_PARTI</name>
<evidence type="ECO:0000256" key="10">
    <source>
        <dbReference type="ARBA" id="ARBA00022946"/>
    </source>
</evidence>
<dbReference type="Pfam" id="PF00271">
    <property type="entry name" value="Helicase_C"/>
    <property type="match status" value="1"/>
</dbReference>
<dbReference type="InterPro" id="IPR050699">
    <property type="entry name" value="RNA-DNA_Helicase"/>
</dbReference>
<reference evidence="16" key="1">
    <citation type="submission" date="2017-02" db="UniProtKB">
        <authorList>
            <consortium name="WormBaseParasite"/>
        </authorList>
    </citation>
    <scope>IDENTIFICATION</scope>
</reference>
<dbReference type="InterPro" id="IPR022192">
    <property type="entry name" value="SUV3_C"/>
</dbReference>
<evidence type="ECO:0000313" key="15">
    <source>
        <dbReference type="Proteomes" id="UP000038045"/>
    </source>
</evidence>
<dbReference type="GO" id="GO:0000965">
    <property type="term" value="P:mitochondrial RNA 3'-end processing"/>
    <property type="evidence" value="ECO:0007669"/>
    <property type="project" value="TreeGrafter"/>
</dbReference>
<dbReference type="AlphaFoldDB" id="A0A0N5A211"/>
<dbReference type="Pfam" id="PF22527">
    <property type="entry name" value="DEXQc_Suv3"/>
    <property type="match status" value="1"/>
</dbReference>
<evidence type="ECO:0000256" key="2">
    <source>
        <dbReference type="ARBA" id="ARBA00001946"/>
    </source>
</evidence>
<comment type="similarity">
    <text evidence="4">Belongs to the helicase family.</text>
</comment>
<keyword evidence="8" id="KW-0347">Helicase</keyword>
<dbReference type="GO" id="GO:0005524">
    <property type="term" value="F:ATP binding"/>
    <property type="evidence" value="ECO:0007669"/>
    <property type="project" value="UniProtKB-KW"/>
</dbReference>
<dbReference type="GO" id="GO:0003724">
    <property type="term" value="F:RNA helicase activity"/>
    <property type="evidence" value="ECO:0007669"/>
    <property type="project" value="UniProtKB-EC"/>
</dbReference>
<dbReference type="PROSITE" id="PS51194">
    <property type="entry name" value="HELICASE_CTER"/>
    <property type="match status" value="1"/>
</dbReference>
<dbReference type="Proteomes" id="UP000038045">
    <property type="component" value="Unplaced"/>
</dbReference>
<accession>A0A0N5A211</accession>
<comment type="subcellular location">
    <subcellularLocation>
        <location evidence="3">Mitochondrion matrix</location>
    </subcellularLocation>
</comment>
<dbReference type="STRING" id="131310.A0A0N5A211"/>
<dbReference type="InterPro" id="IPR014001">
    <property type="entry name" value="Helicase_ATP-bd"/>
</dbReference>
<evidence type="ECO:0000256" key="8">
    <source>
        <dbReference type="ARBA" id="ARBA00022806"/>
    </source>
</evidence>
<evidence type="ECO:0000256" key="6">
    <source>
        <dbReference type="ARBA" id="ARBA00022741"/>
    </source>
</evidence>
<evidence type="ECO:0000256" key="12">
    <source>
        <dbReference type="ARBA" id="ARBA00047984"/>
    </source>
</evidence>
<comment type="cofactor">
    <cofactor evidence="1">
        <name>Mn(2+)</name>
        <dbReference type="ChEBI" id="CHEBI:29035"/>
    </cofactor>
</comment>
<dbReference type="FunFam" id="3.40.50.300:FF:000269">
    <property type="entry name" value="ATP-dependent RNA helicase SUPV3L1, mitochondrial"/>
    <property type="match status" value="1"/>
</dbReference>
<dbReference type="InterPro" id="IPR001650">
    <property type="entry name" value="Helicase_C-like"/>
</dbReference>
<dbReference type="PANTHER" id="PTHR12131">
    <property type="entry name" value="ATP-DEPENDENT RNA AND DNA HELICASE"/>
    <property type="match status" value="1"/>
</dbReference>
<evidence type="ECO:0000256" key="3">
    <source>
        <dbReference type="ARBA" id="ARBA00004305"/>
    </source>
</evidence>
<dbReference type="CDD" id="cd17913">
    <property type="entry name" value="DEXQc_Suv3"/>
    <property type="match status" value="1"/>
</dbReference>
<dbReference type="InterPro" id="IPR044774">
    <property type="entry name" value="Suv3_DEXQc"/>
</dbReference>
<dbReference type="Pfam" id="PF18147">
    <property type="entry name" value="Suv3_C_1"/>
    <property type="match status" value="1"/>
</dbReference>
<keyword evidence="6" id="KW-0547">Nucleotide-binding</keyword>